<dbReference type="Pfam" id="PF00501">
    <property type="entry name" value="AMP-binding"/>
    <property type="match status" value="2"/>
</dbReference>
<dbReference type="InterPro" id="IPR000873">
    <property type="entry name" value="AMP-dep_synth/lig_dom"/>
</dbReference>
<dbReference type="PANTHER" id="PTHR42814:SF3">
    <property type="entry name" value="BETA-N-ACETYLHEXOSAMINIDASE"/>
    <property type="match status" value="1"/>
</dbReference>
<dbReference type="PANTHER" id="PTHR42814">
    <property type="entry name" value="AMP-BINDING DOMAIN-CONTAINING PROTEIN"/>
    <property type="match status" value="1"/>
</dbReference>
<organism evidence="2">
    <name type="scientific">Percolomonas cosmopolitus</name>
    <dbReference type="NCBI Taxonomy" id="63605"/>
    <lineage>
        <taxon>Eukaryota</taxon>
        <taxon>Discoba</taxon>
        <taxon>Heterolobosea</taxon>
        <taxon>Tetramitia</taxon>
        <taxon>Eutetramitia</taxon>
        <taxon>Percolomonadidae</taxon>
        <taxon>Percolomonas</taxon>
    </lineage>
</organism>
<dbReference type="Gene3D" id="3.40.50.980">
    <property type="match status" value="1"/>
</dbReference>
<gene>
    <name evidence="2" type="ORF">PCOS0759_LOCUS2727</name>
</gene>
<name>A0A7S1PG71_9EUKA</name>
<accession>A0A7S1PG71</accession>
<evidence type="ECO:0000259" key="1">
    <source>
        <dbReference type="Pfam" id="PF00501"/>
    </source>
</evidence>
<protein>
    <recommendedName>
        <fullName evidence="1">AMP-dependent synthetase/ligase domain-containing protein</fullName>
    </recommendedName>
</protein>
<dbReference type="Gene3D" id="3.40.50.12780">
    <property type="entry name" value="N-terminal domain of ligase-like"/>
    <property type="match status" value="1"/>
</dbReference>
<sequence length="478" mass="53442">MKRNTPQQLFRSVQKAFLSQTLPVPARFYATTVGQEHSTLTGDNFPASSNTFGWHHAKATRDLPYGNSLRVSYNRTSMSNYELKTHYEGVAAGLVECGVRPGDRVMMVQQSNAEVIVTQLACMKIGASLVLIPNSEKAGYMMRMINLIRPRVLMTPSKYDNVDYLRIFKHIVPEIKRLGQYNLPFRSRRFPFLKQIIVTDPFIKKMKLGAGLHKFIQMVLYGPTGFYESPLRRLALHINSDYPALILADGTDPWSTHFKPLVYSQKNLINAGLVLGKLLGVEQSDRILVAGGHHMTTQGAVLANFSAIMNQATVVIPSMVFDLDAVLRQLQIEQISIAFFTAQELSQVVSHPSLSKLKLDHLKKVVVVGDAPNKKLIQNAKDSLGVEAVHHVDGLDEHSGVLFFDGEILPGTDVKVVREDGKVVHHDTTGYVKVRSPLTPLGYWNDIGLMKDDYDTEGWYRIPDKMGKISKAGKLDWA</sequence>
<dbReference type="SUPFAM" id="SSF56801">
    <property type="entry name" value="Acetyl-CoA synthetase-like"/>
    <property type="match status" value="1"/>
</dbReference>
<reference evidence="2" key="1">
    <citation type="submission" date="2021-01" db="EMBL/GenBank/DDBJ databases">
        <authorList>
            <person name="Corre E."/>
            <person name="Pelletier E."/>
            <person name="Niang G."/>
            <person name="Scheremetjew M."/>
            <person name="Finn R."/>
            <person name="Kale V."/>
            <person name="Holt S."/>
            <person name="Cochrane G."/>
            <person name="Meng A."/>
            <person name="Brown T."/>
            <person name="Cohen L."/>
        </authorList>
    </citation>
    <scope>NUCLEOTIDE SEQUENCE</scope>
    <source>
        <strain evidence="2">WS</strain>
    </source>
</reference>
<evidence type="ECO:0000313" key="2">
    <source>
        <dbReference type="EMBL" id="CAD9079493.1"/>
    </source>
</evidence>
<dbReference type="EMBL" id="HBGD01003296">
    <property type="protein sequence ID" value="CAD9079493.1"/>
    <property type="molecule type" value="Transcribed_RNA"/>
</dbReference>
<feature type="domain" description="AMP-dependent synthetase/ligase" evidence="1">
    <location>
        <begin position="261"/>
        <end position="444"/>
    </location>
</feature>
<feature type="domain" description="AMP-dependent synthetase/ligase" evidence="1">
    <location>
        <begin position="72"/>
        <end position="158"/>
    </location>
</feature>
<proteinExistence type="predicted"/>
<dbReference type="InterPro" id="IPR042099">
    <property type="entry name" value="ANL_N_sf"/>
</dbReference>
<dbReference type="AlphaFoldDB" id="A0A7S1PG71"/>